<evidence type="ECO:0000256" key="2">
    <source>
        <dbReference type="ARBA" id="ARBA00001974"/>
    </source>
</evidence>
<keyword evidence="8 9" id="KW-0560">Oxidoreductase</keyword>
<dbReference type="GO" id="GO:0047545">
    <property type="term" value="F:(S)-2-hydroxyglutarate dehydrogenase activity"/>
    <property type="evidence" value="ECO:0007669"/>
    <property type="project" value="TreeGrafter"/>
</dbReference>
<evidence type="ECO:0000256" key="1">
    <source>
        <dbReference type="ARBA" id="ARBA00001139"/>
    </source>
</evidence>
<evidence type="ECO:0000313" key="11">
    <source>
        <dbReference type="EMBL" id="RZS71040.1"/>
    </source>
</evidence>
<dbReference type="GO" id="GO:0008924">
    <property type="term" value="F:L-malate dehydrogenase (quinone) activity"/>
    <property type="evidence" value="ECO:0007669"/>
    <property type="project" value="UniProtKB-UniRule"/>
</dbReference>
<evidence type="ECO:0000256" key="9">
    <source>
        <dbReference type="HAMAP-Rule" id="MF_00212"/>
    </source>
</evidence>
<dbReference type="NCBIfam" id="NF003611">
    <property type="entry name" value="PRK05257.3-2"/>
    <property type="match status" value="1"/>
</dbReference>
<evidence type="ECO:0000256" key="10">
    <source>
        <dbReference type="SAM" id="Phobius"/>
    </source>
</evidence>
<keyword evidence="5 9" id="KW-0816">Tricarboxylic acid cycle</keyword>
<sequence>MRSTRQYKYSTDVLLIGAGIMSTTLAMLLKELDPKLSIHIHEALAGPAFESSNAWNNAGTGHAALCELNYTPEESDGSIDISKALEVNTAFDLSRQYWAYLVRKGSISDPRAFIHAVPHHSFVRGEKDIEFLKKRYAALSAHPLYRTMEFTEDKNVLANWMPLVMEGRDPGEKVAATKMDTGTDVDYGRLTNLYIEHLQKTDGFAISYNSRVKDLRRADNGWEIEIEDETTEEEFYVHARFVFIGAGGGALHLLQKSDIPEGNGYAGFPVSGIWLRTDNPAITARHHAKVYGKAGEGSPPMSVPHLDTRNVDGKVSLLFGPYAGFSTKFLKHGSYLDLFSSIDIHNIIPMLRVGLDNWTLEKYLLGQLLESDEKRFDALQEFFPLAKETDWRLEQAGQRVQIIKKDPEHGGVLKFGTEIISSADRSIAALLGASPGASTAVAIMLDVLETCFPDQLQNEGWKQKLQEIIPSYGISLQQQTDLCLRLRDETAAILKL</sequence>
<dbReference type="NCBIfam" id="TIGR01320">
    <property type="entry name" value="mal_quin_oxido"/>
    <property type="match status" value="1"/>
</dbReference>
<dbReference type="NCBIfam" id="NF003608">
    <property type="entry name" value="PRK05257.2-4"/>
    <property type="match status" value="1"/>
</dbReference>
<dbReference type="RefSeq" id="WP_130541578.1">
    <property type="nucleotide sequence ID" value="NZ_CP042431.1"/>
</dbReference>
<evidence type="ECO:0000256" key="5">
    <source>
        <dbReference type="ARBA" id="ARBA00022532"/>
    </source>
</evidence>
<keyword evidence="12" id="KW-1185">Reference proteome</keyword>
<feature type="transmembrane region" description="Helical" evidence="10">
    <location>
        <begin position="12"/>
        <end position="29"/>
    </location>
</feature>
<dbReference type="SUPFAM" id="SSF51905">
    <property type="entry name" value="FAD/NAD(P)-binding domain"/>
    <property type="match status" value="1"/>
</dbReference>
<name>A0A4Q7MVD1_9BACT</name>
<dbReference type="HAMAP" id="MF_00212">
    <property type="entry name" value="MQO"/>
    <property type="match status" value="1"/>
</dbReference>
<dbReference type="AlphaFoldDB" id="A0A4Q7MVD1"/>
<comment type="caution">
    <text evidence="11">The sequence shown here is derived from an EMBL/GenBank/DDBJ whole genome shotgun (WGS) entry which is preliminary data.</text>
</comment>
<dbReference type="EC" id="1.1.5.4" evidence="9"/>
<proteinExistence type="inferred from homology"/>
<dbReference type="Pfam" id="PF06039">
    <property type="entry name" value="Mqo"/>
    <property type="match status" value="1"/>
</dbReference>
<evidence type="ECO:0000256" key="8">
    <source>
        <dbReference type="ARBA" id="ARBA00023002"/>
    </source>
</evidence>
<dbReference type="PANTHER" id="PTHR43104">
    <property type="entry name" value="L-2-HYDROXYGLUTARATE DEHYDROGENASE, MITOCHONDRIAL"/>
    <property type="match status" value="1"/>
</dbReference>
<evidence type="ECO:0000256" key="7">
    <source>
        <dbReference type="ARBA" id="ARBA00022827"/>
    </source>
</evidence>
<keyword evidence="10" id="KW-1133">Transmembrane helix</keyword>
<keyword evidence="10" id="KW-0812">Transmembrane</keyword>
<dbReference type="GO" id="GO:0006099">
    <property type="term" value="P:tricarboxylic acid cycle"/>
    <property type="evidence" value="ECO:0007669"/>
    <property type="project" value="UniProtKB-UniRule"/>
</dbReference>
<comment type="catalytic activity">
    <reaction evidence="1 9">
        <text>(S)-malate + a quinone = a quinol + oxaloacetate</text>
        <dbReference type="Rhea" id="RHEA:46012"/>
        <dbReference type="ChEBI" id="CHEBI:15589"/>
        <dbReference type="ChEBI" id="CHEBI:16452"/>
        <dbReference type="ChEBI" id="CHEBI:24646"/>
        <dbReference type="ChEBI" id="CHEBI:132124"/>
        <dbReference type="EC" id="1.1.5.4"/>
    </reaction>
</comment>
<dbReference type="EMBL" id="SGXA01000002">
    <property type="protein sequence ID" value="RZS71040.1"/>
    <property type="molecule type" value="Genomic_DNA"/>
</dbReference>
<evidence type="ECO:0000256" key="3">
    <source>
        <dbReference type="ARBA" id="ARBA00005012"/>
    </source>
</evidence>
<dbReference type="PANTHER" id="PTHR43104:SF2">
    <property type="entry name" value="L-2-HYDROXYGLUTARATE DEHYDROGENASE, MITOCHONDRIAL"/>
    <property type="match status" value="1"/>
</dbReference>
<comment type="similarity">
    <text evidence="4 9">Belongs to the MQO family.</text>
</comment>
<comment type="pathway">
    <text evidence="3 9">Carbohydrate metabolism; tricarboxylic acid cycle; oxaloacetate from (S)-malate (quinone route): step 1/1.</text>
</comment>
<keyword evidence="7 9" id="KW-0274">FAD</keyword>
<keyword evidence="10" id="KW-0472">Membrane</keyword>
<gene>
    <name evidence="9" type="primary">mqo</name>
    <name evidence="11" type="ORF">EV199_2941</name>
</gene>
<evidence type="ECO:0000256" key="4">
    <source>
        <dbReference type="ARBA" id="ARBA00006389"/>
    </source>
</evidence>
<dbReference type="Proteomes" id="UP000293874">
    <property type="component" value="Unassembled WGS sequence"/>
</dbReference>
<dbReference type="NCBIfam" id="NF003605">
    <property type="entry name" value="PRK05257.1-4"/>
    <property type="match status" value="1"/>
</dbReference>
<protein>
    <recommendedName>
        <fullName evidence="9">Probable malate:quinone oxidoreductase</fullName>
        <ecNumber evidence="9">1.1.5.4</ecNumber>
    </recommendedName>
    <alternativeName>
        <fullName evidence="9">MQO</fullName>
    </alternativeName>
    <alternativeName>
        <fullName evidence="9">Malate dehydrogenase [quinone]</fullName>
    </alternativeName>
</protein>
<dbReference type="NCBIfam" id="NF009875">
    <property type="entry name" value="PRK13339.1"/>
    <property type="match status" value="1"/>
</dbReference>
<evidence type="ECO:0000256" key="6">
    <source>
        <dbReference type="ARBA" id="ARBA00022630"/>
    </source>
</evidence>
<keyword evidence="6 9" id="KW-0285">Flavoprotein</keyword>
<dbReference type="NCBIfam" id="NF003603">
    <property type="entry name" value="PRK05257.1-1"/>
    <property type="match status" value="1"/>
</dbReference>
<comment type="cofactor">
    <cofactor evidence="2 9">
        <name>FAD</name>
        <dbReference type="ChEBI" id="CHEBI:57692"/>
    </cofactor>
</comment>
<accession>A0A4Q7MVD1</accession>
<reference evidence="11 12" key="1">
    <citation type="submission" date="2019-02" db="EMBL/GenBank/DDBJ databases">
        <title>Genomic Encyclopedia of Type Strains, Phase IV (KMG-IV): sequencing the most valuable type-strain genomes for metagenomic binning, comparative biology and taxonomic classification.</title>
        <authorList>
            <person name="Goeker M."/>
        </authorList>
    </citation>
    <scope>NUCLEOTIDE SEQUENCE [LARGE SCALE GENOMIC DNA]</scope>
    <source>
        <strain evidence="11 12">DSM 18116</strain>
    </source>
</reference>
<dbReference type="NCBIfam" id="NF003606">
    <property type="entry name" value="PRK05257.2-1"/>
    <property type="match status" value="1"/>
</dbReference>
<dbReference type="InterPro" id="IPR006231">
    <property type="entry name" value="MQO"/>
</dbReference>
<organism evidence="11 12">
    <name type="scientific">Pseudobacter ginsenosidimutans</name>
    <dbReference type="NCBI Taxonomy" id="661488"/>
    <lineage>
        <taxon>Bacteria</taxon>
        <taxon>Pseudomonadati</taxon>
        <taxon>Bacteroidota</taxon>
        <taxon>Chitinophagia</taxon>
        <taxon>Chitinophagales</taxon>
        <taxon>Chitinophagaceae</taxon>
        <taxon>Pseudobacter</taxon>
    </lineage>
</organism>
<dbReference type="OrthoDB" id="9763983at2"/>
<evidence type="ECO:0000313" key="12">
    <source>
        <dbReference type="Proteomes" id="UP000293874"/>
    </source>
</evidence>
<dbReference type="Gene3D" id="3.50.50.60">
    <property type="entry name" value="FAD/NAD(P)-binding domain"/>
    <property type="match status" value="1"/>
</dbReference>
<dbReference type="UniPathway" id="UPA00223">
    <property type="reaction ID" value="UER01008"/>
</dbReference>
<dbReference type="InterPro" id="IPR036188">
    <property type="entry name" value="FAD/NAD-bd_sf"/>
</dbReference>